<accession>A0A6D2LQ65</accession>
<name>A0A6D2LQ65_9BRAS</name>
<proteinExistence type="predicted"/>
<sequence length="254" mass="29090">MSSVKQACQGVSWSITRGRHSILRLLKDCLPPELPATLNGDHDIVLWRNSQDSPPGVFSASALWDSHHPTPPSLSWTKSVWFKDRIPKHAFILSIVMRDRLLTRDRLRSWGIAVPDNCLLCDVSPETRSHLLTDCAFTTEIWRSFFAHLVFRMPHSIDDIVLWCHSSMGNGKVNSICLLLVQTIVYCLWRERNARLHASADKPVHVLIKEINLLLTEKLFVMDRSTALRAPSVNSTAASQQNSYLYTWFQFFQH</sequence>
<dbReference type="PANTHER" id="PTHR33116:SF84">
    <property type="entry name" value="RNA-DIRECTED DNA POLYMERASE"/>
    <property type="match status" value="1"/>
</dbReference>
<keyword evidence="3" id="KW-1185">Reference proteome</keyword>
<feature type="domain" description="Reverse transcriptase zinc-binding" evidence="1">
    <location>
        <begin position="58"/>
        <end position="142"/>
    </location>
</feature>
<gene>
    <name evidence="2" type="ORF">MERR_LOCUS49543</name>
</gene>
<protein>
    <recommendedName>
        <fullName evidence="1">Reverse transcriptase zinc-binding domain-containing protein</fullName>
    </recommendedName>
</protein>
<dbReference type="PANTHER" id="PTHR33116">
    <property type="entry name" value="REVERSE TRANSCRIPTASE ZINC-BINDING DOMAIN-CONTAINING PROTEIN-RELATED-RELATED"/>
    <property type="match status" value="1"/>
</dbReference>
<dbReference type="Proteomes" id="UP000467841">
    <property type="component" value="Unassembled WGS sequence"/>
</dbReference>
<dbReference type="EMBL" id="CACVBM020001939">
    <property type="protein sequence ID" value="CAA7062307.1"/>
    <property type="molecule type" value="Genomic_DNA"/>
</dbReference>
<comment type="caution">
    <text evidence="2">The sequence shown here is derived from an EMBL/GenBank/DDBJ whole genome shotgun (WGS) entry which is preliminary data.</text>
</comment>
<organism evidence="2 3">
    <name type="scientific">Microthlaspi erraticum</name>
    <dbReference type="NCBI Taxonomy" id="1685480"/>
    <lineage>
        <taxon>Eukaryota</taxon>
        <taxon>Viridiplantae</taxon>
        <taxon>Streptophyta</taxon>
        <taxon>Embryophyta</taxon>
        <taxon>Tracheophyta</taxon>
        <taxon>Spermatophyta</taxon>
        <taxon>Magnoliopsida</taxon>
        <taxon>eudicotyledons</taxon>
        <taxon>Gunneridae</taxon>
        <taxon>Pentapetalae</taxon>
        <taxon>rosids</taxon>
        <taxon>malvids</taxon>
        <taxon>Brassicales</taxon>
        <taxon>Brassicaceae</taxon>
        <taxon>Coluteocarpeae</taxon>
        <taxon>Microthlaspi</taxon>
    </lineage>
</organism>
<dbReference type="Pfam" id="PF13966">
    <property type="entry name" value="zf-RVT"/>
    <property type="match status" value="1"/>
</dbReference>
<evidence type="ECO:0000259" key="1">
    <source>
        <dbReference type="Pfam" id="PF13966"/>
    </source>
</evidence>
<evidence type="ECO:0000313" key="3">
    <source>
        <dbReference type="Proteomes" id="UP000467841"/>
    </source>
</evidence>
<dbReference type="OrthoDB" id="1937542at2759"/>
<reference evidence="2" key="1">
    <citation type="submission" date="2020-01" db="EMBL/GenBank/DDBJ databases">
        <authorList>
            <person name="Mishra B."/>
        </authorList>
    </citation>
    <scope>NUCLEOTIDE SEQUENCE [LARGE SCALE GENOMIC DNA]</scope>
</reference>
<dbReference type="AlphaFoldDB" id="A0A6D2LQ65"/>
<evidence type="ECO:0000313" key="2">
    <source>
        <dbReference type="EMBL" id="CAA7062307.1"/>
    </source>
</evidence>
<dbReference type="InterPro" id="IPR026960">
    <property type="entry name" value="RVT-Znf"/>
</dbReference>